<organism evidence="2 3">
    <name type="scientific">Dyella telluris</name>
    <dbReference type="NCBI Taxonomy" id="2763498"/>
    <lineage>
        <taxon>Bacteria</taxon>
        <taxon>Pseudomonadati</taxon>
        <taxon>Pseudomonadota</taxon>
        <taxon>Gammaproteobacteria</taxon>
        <taxon>Lysobacterales</taxon>
        <taxon>Rhodanobacteraceae</taxon>
        <taxon>Dyella</taxon>
    </lineage>
</organism>
<proteinExistence type="predicted"/>
<dbReference type="Pfam" id="PF09722">
    <property type="entry name" value="Xre_MbcA_ParS_C"/>
    <property type="match status" value="1"/>
</dbReference>
<name>A0A7G8Q3F6_9GAMM</name>
<accession>A0A7G8Q3F6</accession>
<gene>
    <name evidence="2" type="ORF">H8F01_20100</name>
</gene>
<evidence type="ECO:0000313" key="2">
    <source>
        <dbReference type="EMBL" id="QNK01314.1"/>
    </source>
</evidence>
<evidence type="ECO:0000259" key="1">
    <source>
        <dbReference type="Pfam" id="PF09722"/>
    </source>
</evidence>
<dbReference type="AlphaFoldDB" id="A0A7G8Q3F6"/>
<feature type="domain" description="Antitoxin Xre/MbcA/ParS-like toxin-binding" evidence="1">
    <location>
        <begin position="44"/>
        <end position="82"/>
    </location>
</feature>
<dbReference type="InterPro" id="IPR024467">
    <property type="entry name" value="Xre/MbcA/ParS-like_toxin-bd"/>
</dbReference>
<keyword evidence="3" id="KW-1185">Reference proteome</keyword>
<protein>
    <submittedName>
        <fullName evidence="2">DUF2384 domain-containing protein</fullName>
    </submittedName>
</protein>
<dbReference type="EMBL" id="CP060412">
    <property type="protein sequence ID" value="QNK01314.1"/>
    <property type="molecule type" value="Genomic_DNA"/>
</dbReference>
<reference evidence="2 3" key="1">
    <citation type="submission" date="2020-08" db="EMBL/GenBank/DDBJ databases">
        <title>Dyella sp. G9 isolated from forest soil.</title>
        <authorList>
            <person name="Fu J."/>
            <person name="Qiu L."/>
        </authorList>
    </citation>
    <scope>NUCLEOTIDE SEQUENCE [LARGE SCALE GENOMIC DNA]</scope>
    <source>
        <strain evidence="2 3">G9</strain>
    </source>
</reference>
<sequence>MRTAQCRFEDIANEMSQVEALRDQARMKAFGQLERRASTIAGMLLQLLGSRDRAARWMCMRQRSLGGRTAYEALAEGDFDLVWDQMLGVPGVD</sequence>
<dbReference type="KEGG" id="dtl:H8F01_20100"/>
<evidence type="ECO:0000313" key="3">
    <source>
        <dbReference type="Proteomes" id="UP000515873"/>
    </source>
</evidence>
<dbReference type="Proteomes" id="UP000515873">
    <property type="component" value="Chromosome"/>
</dbReference>